<dbReference type="EMBL" id="DVNK01000020">
    <property type="protein sequence ID" value="HIU46097.1"/>
    <property type="molecule type" value="Genomic_DNA"/>
</dbReference>
<feature type="region of interest" description="Disordered" evidence="1">
    <location>
        <begin position="113"/>
        <end position="156"/>
    </location>
</feature>
<comment type="caution">
    <text evidence="2">The sequence shown here is derived from an EMBL/GenBank/DDBJ whole genome shotgun (WGS) entry which is preliminary data.</text>
</comment>
<accession>A0A9D1LQG6</accession>
<dbReference type="InterPro" id="IPR036192">
    <property type="entry name" value="Cell_div_ZapA-like_sf"/>
</dbReference>
<feature type="compositionally biased region" description="Low complexity" evidence="1">
    <location>
        <begin position="128"/>
        <end position="141"/>
    </location>
</feature>
<dbReference type="AlphaFoldDB" id="A0A9D1LQG6"/>
<evidence type="ECO:0000313" key="2">
    <source>
        <dbReference type="EMBL" id="HIU46097.1"/>
    </source>
</evidence>
<organism evidence="2 3">
    <name type="scientific">Candidatus Fimadaptatus faecigallinarum</name>
    <dbReference type="NCBI Taxonomy" id="2840814"/>
    <lineage>
        <taxon>Bacteria</taxon>
        <taxon>Bacillati</taxon>
        <taxon>Bacillota</taxon>
        <taxon>Clostridia</taxon>
        <taxon>Eubacteriales</taxon>
        <taxon>Candidatus Fimadaptatus</taxon>
    </lineage>
</organism>
<dbReference type="InterPro" id="IPR007838">
    <property type="entry name" value="Cell_div_ZapA-like"/>
</dbReference>
<name>A0A9D1LQG6_9FIRM</name>
<dbReference type="Gene3D" id="6.10.250.790">
    <property type="match status" value="1"/>
</dbReference>
<proteinExistence type="predicted"/>
<dbReference type="Pfam" id="PF05164">
    <property type="entry name" value="ZapA"/>
    <property type="match status" value="1"/>
</dbReference>
<protein>
    <submittedName>
        <fullName evidence="2">Cell division protein ZapA</fullName>
    </submittedName>
</protein>
<reference evidence="2" key="1">
    <citation type="submission" date="2020-10" db="EMBL/GenBank/DDBJ databases">
        <authorList>
            <person name="Gilroy R."/>
        </authorList>
    </citation>
    <scope>NUCLEOTIDE SEQUENCE</scope>
    <source>
        <strain evidence="2">ChiSxjej2B14-8506</strain>
    </source>
</reference>
<dbReference type="InterPro" id="IPR053712">
    <property type="entry name" value="Bac_CellDiv_Activator"/>
</dbReference>
<dbReference type="Proteomes" id="UP000824123">
    <property type="component" value="Unassembled WGS sequence"/>
</dbReference>
<evidence type="ECO:0000313" key="3">
    <source>
        <dbReference type="Proteomes" id="UP000824123"/>
    </source>
</evidence>
<evidence type="ECO:0000256" key="1">
    <source>
        <dbReference type="SAM" id="MobiDB-lite"/>
    </source>
</evidence>
<keyword evidence="2" id="KW-0132">Cell division</keyword>
<keyword evidence="2" id="KW-0131">Cell cycle</keyword>
<sequence length="156" mass="16679">MANDSVTIAGRDLRLAPGDSAERMERVAEYARRVLADLDARNAARGCEHDAQGRALELALRLADELFMAQDENSRLRRELLPLRRRCYELEQANDAQNRELVRLRERVEAQPGANGAASTAGDASQSAGVDAAGGAYAQADAETDGDASAAGTAHT</sequence>
<reference evidence="2" key="2">
    <citation type="journal article" date="2021" name="PeerJ">
        <title>Extensive microbial diversity within the chicken gut microbiome revealed by metagenomics and culture.</title>
        <authorList>
            <person name="Gilroy R."/>
            <person name="Ravi A."/>
            <person name="Getino M."/>
            <person name="Pursley I."/>
            <person name="Horton D.L."/>
            <person name="Alikhan N.F."/>
            <person name="Baker D."/>
            <person name="Gharbi K."/>
            <person name="Hall N."/>
            <person name="Watson M."/>
            <person name="Adriaenssens E.M."/>
            <person name="Foster-Nyarko E."/>
            <person name="Jarju S."/>
            <person name="Secka A."/>
            <person name="Antonio M."/>
            <person name="Oren A."/>
            <person name="Chaudhuri R.R."/>
            <person name="La Ragione R."/>
            <person name="Hildebrand F."/>
            <person name="Pallen M.J."/>
        </authorList>
    </citation>
    <scope>NUCLEOTIDE SEQUENCE</scope>
    <source>
        <strain evidence="2">ChiSxjej2B14-8506</strain>
    </source>
</reference>
<dbReference type="GO" id="GO:0051301">
    <property type="term" value="P:cell division"/>
    <property type="evidence" value="ECO:0007669"/>
    <property type="project" value="UniProtKB-KW"/>
</dbReference>
<gene>
    <name evidence="2" type="ORF">IAC59_02435</name>
</gene>
<dbReference type="SUPFAM" id="SSF102829">
    <property type="entry name" value="Cell division protein ZapA-like"/>
    <property type="match status" value="1"/>
</dbReference>